<reference evidence="2 3" key="1">
    <citation type="journal article" date="2019" name="Nat. Ecol. Evol.">
        <title>Megaphylogeny resolves global patterns of mushroom evolution.</title>
        <authorList>
            <person name="Varga T."/>
            <person name="Krizsan K."/>
            <person name="Foldi C."/>
            <person name="Dima B."/>
            <person name="Sanchez-Garcia M."/>
            <person name="Sanchez-Ramirez S."/>
            <person name="Szollosi G.J."/>
            <person name="Szarkandi J.G."/>
            <person name="Papp V."/>
            <person name="Albert L."/>
            <person name="Andreopoulos W."/>
            <person name="Angelini C."/>
            <person name="Antonin V."/>
            <person name="Barry K.W."/>
            <person name="Bougher N.L."/>
            <person name="Buchanan P."/>
            <person name="Buyck B."/>
            <person name="Bense V."/>
            <person name="Catcheside P."/>
            <person name="Chovatia M."/>
            <person name="Cooper J."/>
            <person name="Damon W."/>
            <person name="Desjardin D."/>
            <person name="Finy P."/>
            <person name="Geml J."/>
            <person name="Haridas S."/>
            <person name="Hughes K."/>
            <person name="Justo A."/>
            <person name="Karasinski D."/>
            <person name="Kautmanova I."/>
            <person name="Kiss B."/>
            <person name="Kocsube S."/>
            <person name="Kotiranta H."/>
            <person name="LaButti K.M."/>
            <person name="Lechner B.E."/>
            <person name="Liimatainen K."/>
            <person name="Lipzen A."/>
            <person name="Lukacs Z."/>
            <person name="Mihaltcheva S."/>
            <person name="Morgado L.N."/>
            <person name="Niskanen T."/>
            <person name="Noordeloos M.E."/>
            <person name="Ohm R.A."/>
            <person name="Ortiz-Santana B."/>
            <person name="Ovrebo C."/>
            <person name="Racz N."/>
            <person name="Riley R."/>
            <person name="Savchenko A."/>
            <person name="Shiryaev A."/>
            <person name="Soop K."/>
            <person name="Spirin V."/>
            <person name="Szebenyi C."/>
            <person name="Tomsovsky M."/>
            <person name="Tulloss R.E."/>
            <person name="Uehling J."/>
            <person name="Grigoriev I.V."/>
            <person name="Vagvolgyi C."/>
            <person name="Papp T."/>
            <person name="Martin F.M."/>
            <person name="Miettinen O."/>
            <person name="Hibbett D.S."/>
            <person name="Nagy L.G."/>
        </authorList>
    </citation>
    <scope>NUCLEOTIDE SEQUENCE [LARGE SCALE GENOMIC DNA]</scope>
    <source>
        <strain evidence="2 3">FP101781</strain>
    </source>
</reference>
<organism evidence="2 3">
    <name type="scientific">Coprinellus micaceus</name>
    <name type="common">Glistening ink-cap mushroom</name>
    <name type="synonym">Coprinus micaceus</name>
    <dbReference type="NCBI Taxonomy" id="71717"/>
    <lineage>
        <taxon>Eukaryota</taxon>
        <taxon>Fungi</taxon>
        <taxon>Dikarya</taxon>
        <taxon>Basidiomycota</taxon>
        <taxon>Agaricomycotina</taxon>
        <taxon>Agaricomycetes</taxon>
        <taxon>Agaricomycetidae</taxon>
        <taxon>Agaricales</taxon>
        <taxon>Agaricineae</taxon>
        <taxon>Psathyrellaceae</taxon>
        <taxon>Coprinellus</taxon>
    </lineage>
</organism>
<evidence type="ECO:0000313" key="3">
    <source>
        <dbReference type="Proteomes" id="UP000298030"/>
    </source>
</evidence>
<feature type="non-terminal residue" evidence="2">
    <location>
        <position position="1"/>
    </location>
</feature>
<dbReference type="CDD" id="cd18186">
    <property type="entry name" value="BTB_POZ_ZBTB_KLHL-like"/>
    <property type="match status" value="1"/>
</dbReference>
<comment type="caution">
    <text evidence="2">The sequence shown here is derived from an EMBL/GenBank/DDBJ whole genome shotgun (WGS) entry which is preliminary data.</text>
</comment>
<dbReference type="PROSITE" id="PS50097">
    <property type="entry name" value="BTB"/>
    <property type="match status" value="1"/>
</dbReference>
<dbReference type="Gene3D" id="3.30.710.10">
    <property type="entry name" value="Potassium Channel Kv1.1, Chain A"/>
    <property type="match status" value="1"/>
</dbReference>
<protein>
    <recommendedName>
        <fullName evidence="1">BTB domain-containing protein</fullName>
    </recommendedName>
</protein>
<dbReference type="InterPro" id="IPR011333">
    <property type="entry name" value="SKP1/BTB/POZ_sf"/>
</dbReference>
<dbReference type="EMBL" id="QPFP01000040">
    <property type="protein sequence ID" value="TEB27360.1"/>
    <property type="molecule type" value="Genomic_DNA"/>
</dbReference>
<sequence>FKVHRSVLAKHSPIFADLFKIPHPPTEPTVESCPVVVLQDTAEDIKHLLLILYGDRSDEPPQFPVLAAMIRLGRKYEIAQLKEDALGLLKKAFPVTLDDHSECMCGRRT</sequence>
<dbReference type="OrthoDB" id="3217871at2759"/>
<dbReference type="InterPro" id="IPR000210">
    <property type="entry name" value="BTB/POZ_dom"/>
</dbReference>
<gene>
    <name evidence="2" type="ORF">FA13DRAFT_1634515</name>
</gene>
<proteinExistence type="predicted"/>
<dbReference type="AlphaFoldDB" id="A0A4Y7SZT1"/>
<name>A0A4Y7SZT1_COPMI</name>
<dbReference type="SUPFAM" id="SSF54695">
    <property type="entry name" value="POZ domain"/>
    <property type="match status" value="1"/>
</dbReference>
<accession>A0A4Y7SZT1</accession>
<feature type="domain" description="BTB" evidence="1">
    <location>
        <begin position="1"/>
        <end position="61"/>
    </location>
</feature>
<keyword evidence="3" id="KW-1185">Reference proteome</keyword>
<dbReference type="Proteomes" id="UP000298030">
    <property type="component" value="Unassembled WGS sequence"/>
</dbReference>
<evidence type="ECO:0000313" key="2">
    <source>
        <dbReference type="EMBL" id="TEB27360.1"/>
    </source>
</evidence>
<dbReference type="Pfam" id="PF00651">
    <property type="entry name" value="BTB"/>
    <property type="match status" value="1"/>
</dbReference>
<evidence type="ECO:0000259" key="1">
    <source>
        <dbReference type="PROSITE" id="PS50097"/>
    </source>
</evidence>